<dbReference type="InterPro" id="IPR007148">
    <property type="entry name" value="SSU_processome_Utp12"/>
</dbReference>
<proteinExistence type="inferred from homology"/>
<evidence type="ECO:0000256" key="1">
    <source>
        <dbReference type="ARBA" id="ARBA00004123"/>
    </source>
</evidence>
<dbReference type="GO" id="GO:0005730">
    <property type="term" value="C:nucleolus"/>
    <property type="evidence" value="ECO:0007669"/>
    <property type="project" value="TreeGrafter"/>
</dbReference>
<comment type="similarity">
    <text evidence="3">Belongs to the UTP5 family.</text>
</comment>
<name>A0AAW1GZ20_SAPOF</name>
<comment type="subcellular location">
    <subcellularLocation>
        <location evidence="1">Nucleus</location>
    </subcellularLocation>
</comment>
<accession>A0AAW1GZ20</accession>
<dbReference type="Pfam" id="PF04003">
    <property type="entry name" value="Utp12"/>
    <property type="match status" value="1"/>
</dbReference>
<dbReference type="GO" id="GO:0000462">
    <property type="term" value="P:maturation of SSU-rRNA from tricistronic rRNA transcript (SSU-rRNA, 5.8S rRNA, LSU-rRNA)"/>
    <property type="evidence" value="ECO:0007669"/>
    <property type="project" value="TreeGrafter"/>
</dbReference>
<dbReference type="InterPro" id="IPR052414">
    <property type="entry name" value="U3_snoRNA-assoc_WDR"/>
</dbReference>
<keyword evidence="6" id="KW-1185">Reference proteome</keyword>
<dbReference type="AlphaFoldDB" id="A0AAW1GZ20"/>
<protein>
    <recommendedName>
        <fullName evidence="4">Small-subunit processome Utp12 domain-containing protein</fullName>
    </recommendedName>
</protein>
<evidence type="ECO:0000256" key="2">
    <source>
        <dbReference type="ARBA" id="ARBA00023242"/>
    </source>
</evidence>
<gene>
    <name evidence="5" type="ORF">RND81_14G177400</name>
</gene>
<dbReference type="Proteomes" id="UP001443914">
    <property type="component" value="Unassembled WGS sequence"/>
</dbReference>
<reference evidence="5" key="1">
    <citation type="submission" date="2024-03" db="EMBL/GenBank/DDBJ databases">
        <title>WGS assembly of Saponaria officinalis var. Norfolk2.</title>
        <authorList>
            <person name="Jenkins J."/>
            <person name="Shu S."/>
            <person name="Grimwood J."/>
            <person name="Barry K."/>
            <person name="Goodstein D."/>
            <person name="Schmutz J."/>
            <person name="Leebens-Mack J."/>
            <person name="Osbourn A."/>
        </authorList>
    </citation>
    <scope>NUCLEOTIDE SEQUENCE [LARGE SCALE GENOMIC DNA]</scope>
    <source>
        <strain evidence="5">JIC</strain>
    </source>
</reference>
<dbReference type="PANTHER" id="PTHR44267:SF1">
    <property type="entry name" value="WD REPEAT-CONTAINING PROTEIN 43"/>
    <property type="match status" value="1"/>
</dbReference>
<dbReference type="PANTHER" id="PTHR44267">
    <property type="entry name" value="WD REPEAT-CONTAINING PROTEIN 43"/>
    <property type="match status" value="1"/>
</dbReference>
<comment type="caution">
    <text evidence="5">The sequence shown here is derived from an EMBL/GenBank/DDBJ whole genome shotgun (WGS) entry which is preliminary data.</text>
</comment>
<keyword evidence="2" id="KW-0539">Nucleus</keyword>
<evidence type="ECO:0000313" key="6">
    <source>
        <dbReference type="Proteomes" id="UP001443914"/>
    </source>
</evidence>
<feature type="domain" description="Small-subunit processome Utp12" evidence="4">
    <location>
        <begin position="91"/>
        <end position="180"/>
    </location>
</feature>
<evidence type="ECO:0000259" key="4">
    <source>
        <dbReference type="Pfam" id="PF04003"/>
    </source>
</evidence>
<dbReference type="EMBL" id="JBDFQZ010000014">
    <property type="protein sequence ID" value="KAK9666324.1"/>
    <property type="molecule type" value="Genomic_DNA"/>
</dbReference>
<sequence length="202" mass="22505">MITLSDFLSGRLVLISIVTDHNFLCTDKREEADAVPIDDDEPTIPDKLASLDSVRNGDADIQEMQESPKSMPPPSANSVHVLLKQALHADDRPLLFECLNNQDNKVITISVSQLSAADTFKLLDSLISIIQLRGAVLVCTLPWFRSLLLQHSSVIISQDSSLKALNSLYHIIDSRVSTYTSYTCHLLRLMMPWLTSMIQSLL</sequence>
<organism evidence="5 6">
    <name type="scientific">Saponaria officinalis</name>
    <name type="common">Common soapwort</name>
    <name type="synonym">Lychnis saponaria</name>
    <dbReference type="NCBI Taxonomy" id="3572"/>
    <lineage>
        <taxon>Eukaryota</taxon>
        <taxon>Viridiplantae</taxon>
        <taxon>Streptophyta</taxon>
        <taxon>Embryophyta</taxon>
        <taxon>Tracheophyta</taxon>
        <taxon>Spermatophyta</taxon>
        <taxon>Magnoliopsida</taxon>
        <taxon>eudicotyledons</taxon>
        <taxon>Gunneridae</taxon>
        <taxon>Pentapetalae</taxon>
        <taxon>Caryophyllales</taxon>
        <taxon>Caryophyllaceae</taxon>
        <taxon>Caryophylleae</taxon>
        <taxon>Saponaria</taxon>
    </lineage>
</organism>
<evidence type="ECO:0000313" key="5">
    <source>
        <dbReference type="EMBL" id="KAK9666324.1"/>
    </source>
</evidence>
<evidence type="ECO:0000256" key="3">
    <source>
        <dbReference type="ARBA" id="ARBA00038335"/>
    </source>
</evidence>